<evidence type="ECO:0000256" key="2">
    <source>
        <dbReference type="SAM" id="MobiDB-lite"/>
    </source>
</evidence>
<gene>
    <name evidence="3" type="ORF">LSCM1_07106</name>
</gene>
<dbReference type="GeneID" id="92517006"/>
<reference evidence="4" key="1">
    <citation type="journal article" date="2021" name="Microbiol. Resour. Announc.">
        <title>LGAAP: Leishmaniinae Genome Assembly and Annotation Pipeline.</title>
        <authorList>
            <person name="Almutairi H."/>
            <person name="Urbaniak M.D."/>
            <person name="Bates M.D."/>
            <person name="Jariyapan N."/>
            <person name="Kwakye-Nuako G."/>
            <person name="Thomaz-Soccol V."/>
            <person name="Al-Salem W.S."/>
            <person name="Dillon R.J."/>
            <person name="Bates P.A."/>
            <person name="Gatherer D."/>
        </authorList>
    </citation>
    <scope>NUCLEOTIDE SEQUENCE [LARGE SCALE GENOMIC DNA]</scope>
</reference>
<feature type="coiled-coil region" evidence="1">
    <location>
        <begin position="279"/>
        <end position="448"/>
    </location>
</feature>
<name>A0A836H169_9TRYP</name>
<feature type="region of interest" description="Disordered" evidence="2">
    <location>
        <begin position="1"/>
        <end position="26"/>
    </location>
</feature>
<sequence length="584" mass="63765">MLHRRAHHSARDPTSATLAQSSAAVTPSTLSEDVASLLKWGRHLLQEQRQQRRTPSATRACADPPLVASRSPLLLASAAQAPASTAPGGDEHPRRMPAQSAMAAAMDPVAFAAFDASVTLEQARQRLAQLEEVEASNARVFERRWALLSLGRERLLRLHREQHVVEAPSPRTRELQRLIVTVQAIVEGEASLKEALREILRSLEPLYRQHSSQDGDVSRPSPALDQSIGLVASDHAGHSLGSEEGGEAVEGAPDSLRQLADAVARRTRFVLDAHRAWQAARAEQQRAAVEQLQRRAESEQALRQQLEGLKAALAEETEEEARERNRLAEQRARCAAAERAAALQNASALRKQAVKEALQQLELLQQEARLQNAIARQELAASEARYHQEKTAYDMALNDRNAAEEALAAAQEAYRGAKRRREDAESDLEQVRQALKSASDKHNALRVQRAQAAADCAAMDEELHRKQRAHGSLLSGEKDAYSSALVTALSLGGTSAANGAAERCAMLQRALPRLEQHLKRSLEEAAFLERAEADLRGTLEREKSALGLLRRQKKALEAYLTPPDDGVGEGCGAVVREAGTASNL</sequence>
<keyword evidence="1" id="KW-0175">Coiled coil</keyword>
<dbReference type="KEGG" id="lmat:92517006"/>
<keyword evidence="4" id="KW-1185">Reference proteome</keyword>
<dbReference type="OrthoDB" id="267896at2759"/>
<feature type="compositionally biased region" description="Polar residues" evidence="2">
    <location>
        <begin position="12"/>
        <end position="26"/>
    </location>
</feature>
<accession>A0A836H169</accession>
<dbReference type="RefSeq" id="XP_067180698.1">
    <property type="nucleotide sequence ID" value="XM_067324494.1"/>
</dbReference>
<feature type="region of interest" description="Disordered" evidence="2">
    <location>
        <begin position="79"/>
        <end position="99"/>
    </location>
</feature>
<dbReference type="AlphaFoldDB" id="A0A836H169"/>
<evidence type="ECO:0000313" key="4">
    <source>
        <dbReference type="Proteomes" id="UP000673552"/>
    </source>
</evidence>
<organism evidence="3 4">
    <name type="scientific">Leishmania martiniquensis</name>
    <dbReference type="NCBI Taxonomy" id="1580590"/>
    <lineage>
        <taxon>Eukaryota</taxon>
        <taxon>Discoba</taxon>
        <taxon>Euglenozoa</taxon>
        <taxon>Kinetoplastea</taxon>
        <taxon>Metakinetoplastina</taxon>
        <taxon>Trypanosomatida</taxon>
        <taxon>Trypanosomatidae</taxon>
        <taxon>Leishmaniinae</taxon>
        <taxon>Leishmania</taxon>
    </lineage>
</organism>
<evidence type="ECO:0000256" key="1">
    <source>
        <dbReference type="SAM" id="Coils"/>
    </source>
</evidence>
<reference evidence="4" key="2">
    <citation type="journal article" date="2021" name="Sci. Data">
        <title>Chromosome-scale genome sequencing, assembly and annotation of six genomes from subfamily Leishmaniinae.</title>
        <authorList>
            <person name="Almutairi H."/>
            <person name="Urbaniak M.D."/>
            <person name="Bates M.D."/>
            <person name="Jariyapan N."/>
            <person name="Kwakye-Nuako G."/>
            <person name="Thomaz Soccol V."/>
            <person name="Al-Salem W.S."/>
            <person name="Dillon R.J."/>
            <person name="Bates P.A."/>
            <person name="Gatherer D."/>
        </authorList>
    </citation>
    <scope>NUCLEOTIDE SEQUENCE [LARGE SCALE GENOMIC DNA]</scope>
</reference>
<protein>
    <submittedName>
        <fullName evidence="3">Uncharacterized protein</fullName>
    </submittedName>
</protein>
<evidence type="ECO:0000313" key="3">
    <source>
        <dbReference type="EMBL" id="KAG5485026.1"/>
    </source>
</evidence>
<comment type="caution">
    <text evidence="3">The sequence shown here is derived from an EMBL/GenBank/DDBJ whole genome shotgun (WGS) entry which is preliminary data.</text>
</comment>
<dbReference type="Proteomes" id="UP000673552">
    <property type="component" value="Unassembled WGS sequence"/>
</dbReference>
<dbReference type="EMBL" id="JAFEUZ010000010">
    <property type="protein sequence ID" value="KAG5485026.1"/>
    <property type="molecule type" value="Genomic_DNA"/>
</dbReference>
<proteinExistence type="predicted"/>